<name>A0A9D1X7J5_9BACT</name>
<proteinExistence type="predicted"/>
<organism evidence="1 2">
    <name type="scientific">Candidatus Parabacteroides intestinipullorum</name>
    <dbReference type="NCBI Taxonomy" id="2838723"/>
    <lineage>
        <taxon>Bacteria</taxon>
        <taxon>Pseudomonadati</taxon>
        <taxon>Bacteroidota</taxon>
        <taxon>Bacteroidia</taxon>
        <taxon>Bacteroidales</taxon>
        <taxon>Tannerellaceae</taxon>
        <taxon>Parabacteroides</taxon>
    </lineage>
</organism>
<dbReference type="InterPro" id="IPR056298">
    <property type="entry name" value="AlkZ-rel"/>
</dbReference>
<comment type="caution">
    <text evidence="1">The sequence shown here is derived from an EMBL/GenBank/DDBJ whole genome shotgun (WGS) entry which is preliminary data.</text>
</comment>
<evidence type="ECO:0000313" key="1">
    <source>
        <dbReference type="EMBL" id="HIX74164.1"/>
    </source>
</evidence>
<sequence>MRNQLLHSCPELIDYINEVGFLPLLRMGVAGWSAEEVMDEDCQYTKLPDGGWEWPLWSWKGPILQDTGCAYGKFFDRKAAFISREWWPDFCNYRRSLYPYPEEGSVEESILFILKRHGSLITRELRAACGFTGPKTRSRFDAYLARLEMGGYIVTEDFVYPCDRHGREYGWGWSLLTTPETLFGREACHPGRTPQESYERLLDHFRKILPDEPDKRLMALLK</sequence>
<protein>
    <submittedName>
        <fullName evidence="1">Uncharacterized protein</fullName>
    </submittedName>
</protein>
<dbReference type="EMBL" id="DXEL01000031">
    <property type="protein sequence ID" value="HIX74164.1"/>
    <property type="molecule type" value="Genomic_DNA"/>
</dbReference>
<evidence type="ECO:0000313" key="2">
    <source>
        <dbReference type="Proteomes" id="UP000886740"/>
    </source>
</evidence>
<accession>A0A9D1X7J5</accession>
<gene>
    <name evidence="1" type="ORF">H9977_03865</name>
</gene>
<reference evidence="1" key="1">
    <citation type="journal article" date="2021" name="PeerJ">
        <title>Extensive microbial diversity within the chicken gut microbiome revealed by metagenomics and culture.</title>
        <authorList>
            <person name="Gilroy R."/>
            <person name="Ravi A."/>
            <person name="Getino M."/>
            <person name="Pursley I."/>
            <person name="Horton D.L."/>
            <person name="Alikhan N.F."/>
            <person name="Baker D."/>
            <person name="Gharbi K."/>
            <person name="Hall N."/>
            <person name="Watson M."/>
            <person name="Adriaenssens E.M."/>
            <person name="Foster-Nyarko E."/>
            <person name="Jarju S."/>
            <person name="Secka A."/>
            <person name="Antonio M."/>
            <person name="Oren A."/>
            <person name="Chaudhuri R.R."/>
            <person name="La Ragione R."/>
            <person name="Hildebrand F."/>
            <person name="Pallen M.J."/>
        </authorList>
    </citation>
    <scope>NUCLEOTIDE SEQUENCE</scope>
    <source>
        <strain evidence="1">ChiGjej6B6-14162</strain>
    </source>
</reference>
<dbReference type="Proteomes" id="UP000886740">
    <property type="component" value="Unassembled WGS sequence"/>
</dbReference>
<dbReference type="AlphaFoldDB" id="A0A9D1X7J5"/>
<dbReference type="Pfam" id="PF24741">
    <property type="entry name" value="AlkZ-rel"/>
    <property type="match status" value="1"/>
</dbReference>
<reference evidence="1" key="2">
    <citation type="submission" date="2021-04" db="EMBL/GenBank/DDBJ databases">
        <authorList>
            <person name="Gilroy R."/>
        </authorList>
    </citation>
    <scope>NUCLEOTIDE SEQUENCE</scope>
    <source>
        <strain evidence="1">ChiGjej6B6-14162</strain>
    </source>
</reference>